<reference evidence="2" key="1">
    <citation type="journal article" date="2019" name="Int. J. Syst. Evol. Microbiol.">
        <title>The Global Catalogue of Microorganisms (GCM) 10K type strain sequencing project: providing services to taxonomists for standard genome sequencing and annotation.</title>
        <authorList>
            <consortium name="The Broad Institute Genomics Platform"/>
            <consortium name="The Broad Institute Genome Sequencing Center for Infectious Disease"/>
            <person name="Wu L."/>
            <person name="Ma J."/>
        </authorList>
    </citation>
    <scope>NUCLEOTIDE SEQUENCE [LARGE SCALE GENOMIC DNA]</scope>
    <source>
        <strain evidence="2">CGMCC 1.12990</strain>
    </source>
</reference>
<evidence type="ECO:0000313" key="1">
    <source>
        <dbReference type="EMBL" id="GGG59990.1"/>
    </source>
</evidence>
<sequence length="75" mass="8698">MPNKNGLENWVPTSIAYGFLDFTPYNKQFNYPTTPFLLKSPMHFTIPARVAPIPWNLVYDGLFFIRDTQATKKSE</sequence>
<gene>
    <name evidence="1" type="ORF">GCM10011378_39970</name>
</gene>
<proteinExistence type="predicted"/>
<accession>A0ABQ1X5N8</accession>
<keyword evidence="2" id="KW-1185">Reference proteome</keyword>
<dbReference type="Proteomes" id="UP000601361">
    <property type="component" value="Unassembled WGS sequence"/>
</dbReference>
<dbReference type="EMBL" id="BMGS01000014">
    <property type="protein sequence ID" value="GGG59990.1"/>
    <property type="molecule type" value="Genomic_DNA"/>
</dbReference>
<dbReference type="RefSeq" id="WP_229728877.1">
    <property type="nucleotide sequence ID" value="NZ_BMGS01000014.1"/>
</dbReference>
<organism evidence="1 2">
    <name type="scientific">Hymenobacter glacieicola</name>
    <dbReference type="NCBI Taxonomy" id="1562124"/>
    <lineage>
        <taxon>Bacteria</taxon>
        <taxon>Pseudomonadati</taxon>
        <taxon>Bacteroidota</taxon>
        <taxon>Cytophagia</taxon>
        <taxon>Cytophagales</taxon>
        <taxon>Hymenobacteraceae</taxon>
        <taxon>Hymenobacter</taxon>
    </lineage>
</organism>
<evidence type="ECO:0000313" key="2">
    <source>
        <dbReference type="Proteomes" id="UP000601361"/>
    </source>
</evidence>
<name>A0ABQ1X5N8_9BACT</name>
<comment type="caution">
    <text evidence="1">The sequence shown here is derived from an EMBL/GenBank/DDBJ whole genome shotgun (WGS) entry which is preliminary data.</text>
</comment>
<protein>
    <submittedName>
        <fullName evidence="1">Uncharacterized protein</fullName>
    </submittedName>
</protein>